<dbReference type="Proteomes" id="UP001205105">
    <property type="component" value="Unassembled WGS sequence"/>
</dbReference>
<evidence type="ECO:0000313" key="1">
    <source>
        <dbReference type="EMBL" id="KAI7844446.1"/>
    </source>
</evidence>
<dbReference type="Gene3D" id="3.30.70.660">
    <property type="entry name" value="Pseudouridine synthase I, catalytic domain, C-terminal subdomain"/>
    <property type="match status" value="1"/>
</dbReference>
<dbReference type="SUPFAM" id="SSF55120">
    <property type="entry name" value="Pseudouridine synthase"/>
    <property type="match status" value="1"/>
</dbReference>
<gene>
    <name evidence="1" type="ORF">COHA_001950</name>
</gene>
<dbReference type="EMBL" id="JADXDR010000029">
    <property type="protein sequence ID" value="KAI7844446.1"/>
    <property type="molecule type" value="Genomic_DNA"/>
</dbReference>
<reference evidence="1" key="1">
    <citation type="submission" date="2020-11" db="EMBL/GenBank/DDBJ databases">
        <title>Chlorella ohadii genome sequencing and assembly.</title>
        <authorList>
            <person name="Murik O."/>
            <person name="Treves H."/>
            <person name="Kedem I."/>
            <person name="Shotland Y."/>
            <person name="Kaplan A."/>
        </authorList>
    </citation>
    <scope>NUCLEOTIDE SEQUENCE</scope>
    <source>
        <strain evidence="1">1</strain>
    </source>
</reference>
<dbReference type="InterPro" id="IPR020095">
    <property type="entry name" value="PsdUridine_synth_TruA_C"/>
</dbReference>
<keyword evidence="2" id="KW-1185">Reference proteome</keyword>
<organism evidence="1 2">
    <name type="scientific">Chlorella ohadii</name>
    <dbReference type="NCBI Taxonomy" id="2649997"/>
    <lineage>
        <taxon>Eukaryota</taxon>
        <taxon>Viridiplantae</taxon>
        <taxon>Chlorophyta</taxon>
        <taxon>core chlorophytes</taxon>
        <taxon>Trebouxiophyceae</taxon>
        <taxon>Chlorellales</taxon>
        <taxon>Chlorellaceae</taxon>
        <taxon>Chlorella clade</taxon>
        <taxon>Chlorella</taxon>
    </lineage>
</organism>
<name>A0AAD5H5B8_9CHLO</name>
<sequence>MGAVFAGLERLPGCDAAAVDAAPDADPAKVSALLAQLEGLELDYSVFARDTPAGKDCTCCLLRARAWAARLPDAQRTPVLAIELVGNRFLRRMVRVLVATAVREAVPQGAVFASGCAQQAATGGTAAATEAAAAGEAAAAAGVAAAASEAALLLQHEDLESHPHCAPTAAAGGEHAGEPAWDAGALLRAIAAGDRSLTAPAAPAEGLCFLEAGYGSWPAASLP</sequence>
<dbReference type="AlphaFoldDB" id="A0AAD5H5B8"/>
<dbReference type="GO" id="GO:0003723">
    <property type="term" value="F:RNA binding"/>
    <property type="evidence" value="ECO:0007669"/>
    <property type="project" value="InterPro"/>
</dbReference>
<comment type="caution">
    <text evidence="1">The sequence shown here is derived from an EMBL/GenBank/DDBJ whole genome shotgun (WGS) entry which is preliminary data.</text>
</comment>
<dbReference type="GO" id="GO:0009982">
    <property type="term" value="F:pseudouridine synthase activity"/>
    <property type="evidence" value="ECO:0007669"/>
    <property type="project" value="InterPro"/>
</dbReference>
<protein>
    <submittedName>
        <fullName evidence="1">Uncharacterized protein</fullName>
    </submittedName>
</protein>
<dbReference type="GO" id="GO:0001522">
    <property type="term" value="P:pseudouridine synthesis"/>
    <property type="evidence" value="ECO:0007669"/>
    <property type="project" value="InterPro"/>
</dbReference>
<dbReference type="InterPro" id="IPR020103">
    <property type="entry name" value="PsdUridine_synth_cat_dom_sf"/>
</dbReference>
<evidence type="ECO:0000313" key="2">
    <source>
        <dbReference type="Proteomes" id="UP001205105"/>
    </source>
</evidence>
<proteinExistence type="predicted"/>
<accession>A0AAD5H5B8</accession>